<dbReference type="RefSeq" id="WP_167215786.1">
    <property type="nucleotide sequence ID" value="NZ_JAASRO010000001.1"/>
</dbReference>
<dbReference type="PANTHER" id="PTHR46825:SF7">
    <property type="entry name" value="D-ALANYL-D-ALANINE CARBOXYPEPTIDASE"/>
    <property type="match status" value="1"/>
</dbReference>
<dbReference type="EC" id="3.4.16.4" evidence="2"/>
<organism evidence="2 3">
    <name type="scientific">Kribbella shirazensis</name>
    <dbReference type="NCBI Taxonomy" id="1105143"/>
    <lineage>
        <taxon>Bacteria</taxon>
        <taxon>Bacillati</taxon>
        <taxon>Actinomycetota</taxon>
        <taxon>Actinomycetes</taxon>
        <taxon>Propionibacteriales</taxon>
        <taxon>Kribbellaceae</taxon>
        <taxon>Kribbella</taxon>
    </lineage>
</organism>
<feature type="domain" description="Beta-lactamase-related" evidence="1">
    <location>
        <begin position="87"/>
        <end position="413"/>
    </location>
</feature>
<dbReference type="Proteomes" id="UP000555407">
    <property type="component" value="Unassembled WGS sequence"/>
</dbReference>
<keyword evidence="3" id="KW-1185">Reference proteome</keyword>
<evidence type="ECO:0000313" key="2">
    <source>
        <dbReference type="EMBL" id="NIK61339.1"/>
    </source>
</evidence>
<dbReference type="Pfam" id="PF00144">
    <property type="entry name" value="Beta-lactamase"/>
    <property type="match status" value="1"/>
</dbReference>
<dbReference type="EMBL" id="JAASRO010000001">
    <property type="protein sequence ID" value="NIK61339.1"/>
    <property type="molecule type" value="Genomic_DNA"/>
</dbReference>
<dbReference type="AlphaFoldDB" id="A0A7X6A5J8"/>
<reference evidence="2 3" key="1">
    <citation type="submission" date="2020-03" db="EMBL/GenBank/DDBJ databases">
        <title>Sequencing the genomes of 1000 actinobacteria strains.</title>
        <authorList>
            <person name="Klenk H.-P."/>
        </authorList>
    </citation>
    <scope>NUCLEOTIDE SEQUENCE [LARGE SCALE GENOMIC DNA]</scope>
    <source>
        <strain evidence="2 3">DSM 45490</strain>
    </source>
</reference>
<name>A0A7X6A5J8_9ACTN</name>
<evidence type="ECO:0000313" key="3">
    <source>
        <dbReference type="Proteomes" id="UP000555407"/>
    </source>
</evidence>
<dbReference type="GO" id="GO:0009002">
    <property type="term" value="F:serine-type D-Ala-D-Ala carboxypeptidase activity"/>
    <property type="evidence" value="ECO:0007669"/>
    <property type="project" value="UniProtKB-EC"/>
</dbReference>
<evidence type="ECO:0000259" key="1">
    <source>
        <dbReference type="Pfam" id="PF00144"/>
    </source>
</evidence>
<keyword evidence="2" id="KW-0378">Hydrolase</keyword>
<keyword evidence="2" id="KW-0121">Carboxypeptidase</keyword>
<protein>
    <submittedName>
        <fullName evidence="2">D-alanyl-D-alanine carboxypeptidase</fullName>
        <ecNumber evidence="2">3.4.16.4</ecNumber>
    </submittedName>
</protein>
<sequence length="427" mass="46536">MPDADSQHNPAMHRTSLSYRRRTAGFVLAGALAFGAVAVPTASAGDTRALDRPATASADHPATLQSDLRRHVESYLKQHGVEEYASAVGLSLSLPGHRSTVDVTAGTMSFETHRPVPADAVWQIGSNTKAFTAVLLLQLEAEHRLSMEDKLGKWLPQYPQWRDVTIRSLLNMTSRIRTYDDPATQMLGDFASDPNRYLSKVDLVSYVADLPPADAKWHYSNTGYVLSEMIIEKVTGTSYSRQLYSRIINPLQLKNTFYRAHLYPRQVTAREPAGYFAVRGSGPMDRLYGQDMSTSTMSWARAAGGILSTLHDLTVWTRALYSGQLLPPKQQAALTSLVSVRTGEPIDGTSAAEPAGFGLGVQQSTIGPLGTFWSYQGGTLGTRVLHVYLPESGVIMAMGVNSFSEPNSIGKLAMAVHATLKAHNLIK</sequence>
<dbReference type="Gene3D" id="3.40.710.10">
    <property type="entry name" value="DD-peptidase/beta-lactamase superfamily"/>
    <property type="match status" value="1"/>
</dbReference>
<dbReference type="InterPro" id="IPR012338">
    <property type="entry name" value="Beta-lactam/transpept-like"/>
</dbReference>
<dbReference type="InterPro" id="IPR050491">
    <property type="entry name" value="AmpC-like"/>
</dbReference>
<accession>A0A7X6A5J8</accession>
<gene>
    <name evidence="2" type="ORF">BJY22_007056</name>
</gene>
<dbReference type="InterPro" id="IPR001466">
    <property type="entry name" value="Beta-lactam-related"/>
</dbReference>
<dbReference type="PANTHER" id="PTHR46825">
    <property type="entry name" value="D-ALANYL-D-ALANINE-CARBOXYPEPTIDASE/ENDOPEPTIDASE AMPH"/>
    <property type="match status" value="1"/>
</dbReference>
<comment type="caution">
    <text evidence="2">The sequence shown here is derived from an EMBL/GenBank/DDBJ whole genome shotgun (WGS) entry which is preliminary data.</text>
</comment>
<dbReference type="SUPFAM" id="SSF56601">
    <property type="entry name" value="beta-lactamase/transpeptidase-like"/>
    <property type="match status" value="1"/>
</dbReference>
<keyword evidence="2" id="KW-0645">Protease</keyword>
<proteinExistence type="predicted"/>